<name>A0A239PRH8_9RHOB</name>
<reference evidence="9 10" key="1">
    <citation type="submission" date="2017-07" db="EMBL/GenBank/DDBJ databases">
        <authorList>
            <person name="Sun Z.S."/>
            <person name="Albrecht U."/>
            <person name="Echele G."/>
            <person name="Lee C.C."/>
        </authorList>
    </citation>
    <scope>NUCLEOTIDE SEQUENCE [LARGE SCALE GENOMIC DNA]</scope>
    <source>
        <strain evidence="9 10">DSM 14827</strain>
    </source>
</reference>
<feature type="transmembrane region" description="Helical" evidence="7">
    <location>
        <begin position="133"/>
        <end position="157"/>
    </location>
</feature>
<evidence type="ECO:0000256" key="6">
    <source>
        <dbReference type="ARBA" id="ARBA00023136"/>
    </source>
</evidence>
<feature type="transmembrane region" description="Helical" evidence="7">
    <location>
        <begin position="283"/>
        <end position="303"/>
    </location>
</feature>
<feature type="domain" description="Acyltransferase 3" evidence="8">
    <location>
        <begin position="5"/>
        <end position="300"/>
    </location>
</feature>
<evidence type="ECO:0000259" key="8">
    <source>
        <dbReference type="Pfam" id="PF01757"/>
    </source>
</evidence>
<sequence length="316" mass="35765">MYQRIYSIDYMRIMLAAFVVIGHAGMGRETFGVYGLITLNTILRLAVPLFAMTAGFFLLRTRQRNKYWLWTRRMAVLYVVWYLIYFLFMGLWHQGVGQSLRELLLGFRHLWFLEGLVVAAVMMHFMVALGPRVMLWSAILLAGVGVALEYAAVGHLIGIPLEIFRSGPFFIYPFMVMGYLFASKLTQPDSVPWSIPARPALIAVMMAGFLLALAENAFFLTTINEYALLEYQIGMFIMAPAIFALVLNVRAPETDLPLGVMASAIYVMHYLFLHFAAQMHVPHPLPAALVAFLVPAALVLLMVRLGRGQRWMAQLF</sequence>
<feature type="transmembrane region" description="Helical" evidence="7">
    <location>
        <begin position="169"/>
        <end position="187"/>
    </location>
</feature>
<accession>A0A239PRH8</accession>
<dbReference type="InterPro" id="IPR002656">
    <property type="entry name" value="Acyl_transf_3_dom"/>
</dbReference>
<dbReference type="Pfam" id="PF01757">
    <property type="entry name" value="Acyl_transf_3"/>
    <property type="match status" value="1"/>
</dbReference>
<keyword evidence="6 7" id="KW-0472">Membrane</keyword>
<evidence type="ECO:0000256" key="1">
    <source>
        <dbReference type="ARBA" id="ARBA00004651"/>
    </source>
</evidence>
<dbReference type="RefSeq" id="WP_089343533.1">
    <property type="nucleotide sequence ID" value="NZ_CP067129.1"/>
</dbReference>
<gene>
    <name evidence="9" type="ORF">SAMN05444959_103248</name>
</gene>
<dbReference type="OrthoDB" id="265992at2"/>
<feature type="transmembrane region" description="Helical" evidence="7">
    <location>
        <begin position="231"/>
        <end position="249"/>
    </location>
</feature>
<evidence type="ECO:0000256" key="4">
    <source>
        <dbReference type="ARBA" id="ARBA00022692"/>
    </source>
</evidence>
<dbReference type="GO" id="GO:0005886">
    <property type="term" value="C:plasma membrane"/>
    <property type="evidence" value="ECO:0007669"/>
    <property type="project" value="UniProtKB-SubCell"/>
</dbReference>
<dbReference type="AlphaFoldDB" id="A0A239PRH8"/>
<keyword evidence="9" id="KW-0808">Transferase</keyword>
<evidence type="ECO:0000313" key="9">
    <source>
        <dbReference type="EMBL" id="SNT72748.1"/>
    </source>
</evidence>
<dbReference type="Proteomes" id="UP000198307">
    <property type="component" value="Unassembled WGS sequence"/>
</dbReference>
<dbReference type="PANTHER" id="PTHR40074">
    <property type="entry name" value="O-ACETYLTRANSFERASE WECH"/>
    <property type="match status" value="1"/>
</dbReference>
<feature type="transmembrane region" description="Helical" evidence="7">
    <location>
        <begin position="75"/>
        <end position="93"/>
    </location>
</feature>
<dbReference type="GO" id="GO:0009246">
    <property type="term" value="P:enterobacterial common antigen biosynthetic process"/>
    <property type="evidence" value="ECO:0007669"/>
    <property type="project" value="TreeGrafter"/>
</dbReference>
<evidence type="ECO:0000256" key="2">
    <source>
        <dbReference type="ARBA" id="ARBA00007400"/>
    </source>
</evidence>
<evidence type="ECO:0000313" key="10">
    <source>
        <dbReference type="Proteomes" id="UP000198307"/>
    </source>
</evidence>
<evidence type="ECO:0000256" key="3">
    <source>
        <dbReference type="ARBA" id="ARBA00022475"/>
    </source>
</evidence>
<feature type="transmembrane region" description="Helical" evidence="7">
    <location>
        <begin position="105"/>
        <end position="126"/>
    </location>
</feature>
<proteinExistence type="inferred from homology"/>
<keyword evidence="5 7" id="KW-1133">Transmembrane helix</keyword>
<feature type="transmembrane region" description="Helical" evidence="7">
    <location>
        <begin position="199"/>
        <end position="219"/>
    </location>
</feature>
<keyword evidence="4 7" id="KW-0812">Transmembrane</keyword>
<dbReference type="GO" id="GO:0016413">
    <property type="term" value="F:O-acetyltransferase activity"/>
    <property type="evidence" value="ECO:0007669"/>
    <property type="project" value="TreeGrafter"/>
</dbReference>
<keyword evidence="10" id="KW-1185">Reference proteome</keyword>
<keyword evidence="9" id="KW-0012">Acyltransferase</keyword>
<feature type="transmembrane region" description="Helical" evidence="7">
    <location>
        <begin position="256"/>
        <end position="277"/>
    </location>
</feature>
<comment type="similarity">
    <text evidence="2">Belongs to the acyltransferase 3 family.</text>
</comment>
<evidence type="ECO:0000256" key="7">
    <source>
        <dbReference type="SAM" id="Phobius"/>
    </source>
</evidence>
<dbReference type="PANTHER" id="PTHR40074:SF2">
    <property type="entry name" value="O-ACETYLTRANSFERASE WECH"/>
    <property type="match status" value="1"/>
</dbReference>
<comment type="subcellular location">
    <subcellularLocation>
        <location evidence="1">Cell membrane</location>
        <topology evidence="1">Multi-pass membrane protein</topology>
    </subcellularLocation>
</comment>
<dbReference type="EMBL" id="FZQB01000003">
    <property type="protein sequence ID" value="SNT72748.1"/>
    <property type="molecule type" value="Genomic_DNA"/>
</dbReference>
<feature type="transmembrane region" description="Helical" evidence="7">
    <location>
        <begin position="37"/>
        <end position="59"/>
    </location>
</feature>
<keyword evidence="3" id="KW-1003">Cell membrane</keyword>
<evidence type="ECO:0000256" key="5">
    <source>
        <dbReference type="ARBA" id="ARBA00022989"/>
    </source>
</evidence>
<protein>
    <submittedName>
        <fullName evidence="9">Surface polysaccharide O-acyltransferase, integral membrane enzyme</fullName>
    </submittedName>
</protein>
<organism evidence="9 10">
    <name type="scientific">Paracoccus seriniphilus</name>
    <dbReference type="NCBI Taxonomy" id="184748"/>
    <lineage>
        <taxon>Bacteria</taxon>
        <taxon>Pseudomonadati</taxon>
        <taxon>Pseudomonadota</taxon>
        <taxon>Alphaproteobacteria</taxon>
        <taxon>Rhodobacterales</taxon>
        <taxon>Paracoccaceae</taxon>
        <taxon>Paracoccus</taxon>
    </lineage>
</organism>